<proteinExistence type="predicted"/>
<feature type="chain" id="PRO_5046240666" evidence="1">
    <location>
        <begin position="25"/>
        <end position="198"/>
    </location>
</feature>
<comment type="caution">
    <text evidence="3">The sequence shown here is derived from an EMBL/GenBank/DDBJ whole genome shotgun (WGS) entry which is preliminary data.</text>
</comment>
<feature type="signal peptide" evidence="1">
    <location>
        <begin position="1"/>
        <end position="24"/>
    </location>
</feature>
<gene>
    <name evidence="3" type="ORF">ACFFJK_10680</name>
</gene>
<dbReference type="NCBIfam" id="TIGR02595">
    <property type="entry name" value="PEP_CTERM"/>
    <property type="match status" value="1"/>
</dbReference>
<evidence type="ECO:0000313" key="4">
    <source>
        <dbReference type="Proteomes" id="UP001589773"/>
    </source>
</evidence>
<dbReference type="EMBL" id="JBHLWP010000010">
    <property type="protein sequence ID" value="MFC0252355.1"/>
    <property type="molecule type" value="Genomic_DNA"/>
</dbReference>
<dbReference type="Proteomes" id="UP001589773">
    <property type="component" value="Unassembled WGS sequence"/>
</dbReference>
<feature type="domain" description="Ice-binding protein C-terminal" evidence="2">
    <location>
        <begin position="167"/>
        <end position="188"/>
    </location>
</feature>
<evidence type="ECO:0000259" key="2">
    <source>
        <dbReference type="Pfam" id="PF07589"/>
    </source>
</evidence>
<keyword evidence="1" id="KW-0732">Signal</keyword>
<accession>A0ABV6FFP6</accession>
<evidence type="ECO:0000256" key="1">
    <source>
        <dbReference type="SAM" id="SignalP"/>
    </source>
</evidence>
<keyword evidence="4" id="KW-1185">Reference proteome</keyword>
<evidence type="ECO:0000313" key="3">
    <source>
        <dbReference type="EMBL" id="MFC0252355.1"/>
    </source>
</evidence>
<dbReference type="RefSeq" id="WP_379679118.1">
    <property type="nucleotide sequence ID" value="NZ_JBHLWP010000010.1"/>
</dbReference>
<dbReference type="InterPro" id="IPR013424">
    <property type="entry name" value="Ice-binding_C"/>
</dbReference>
<reference evidence="3 4" key="1">
    <citation type="submission" date="2024-09" db="EMBL/GenBank/DDBJ databases">
        <authorList>
            <person name="Sun Q."/>
            <person name="Mori K."/>
        </authorList>
    </citation>
    <scope>NUCLEOTIDE SEQUENCE [LARGE SCALE GENOMIC DNA]</scope>
    <source>
        <strain evidence="3 4">CCM 7792</strain>
    </source>
</reference>
<name>A0ABV6FFP6_9BURK</name>
<protein>
    <submittedName>
        <fullName evidence="3">PEP-CTERM sorting domain-containing protein</fullName>
    </submittedName>
</protein>
<organism evidence="3 4">
    <name type="scientific">Massilia consociata</name>
    <dbReference type="NCBI Taxonomy" id="760117"/>
    <lineage>
        <taxon>Bacteria</taxon>
        <taxon>Pseudomonadati</taxon>
        <taxon>Pseudomonadota</taxon>
        <taxon>Betaproteobacteria</taxon>
        <taxon>Burkholderiales</taxon>
        <taxon>Oxalobacteraceae</taxon>
        <taxon>Telluria group</taxon>
        <taxon>Massilia</taxon>
    </lineage>
</organism>
<sequence length="198" mass="20663">MKFAKPLKVLLAVSAFALQGAALAAPILDQHSPNPSRGGGFCHLNGCAQSFQQNAGTIAGAGIYIHPDYHAPAGDVTLSIYDALTNGNLIASGMVTAVASESGWIDAFWSPVTIAAGSQYYLQLSSTSRDLVAAYSDGDYVNGIAWFQTDPYPTYDLAFRTYAGAVVPEPAPLALLGLGILGVAASRRAGRRPLTRCA</sequence>
<dbReference type="Pfam" id="PF07589">
    <property type="entry name" value="PEP-CTERM"/>
    <property type="match status" value="1"/>
</dbReference>